<dbReference type="InterPro" id="IPR002559">
    <property type="entry name" value="Transposase_11"/>
</dbReference>
<dbReference type="KEGG" id="hnv:DDQ68_14865"/>
<dbReference type="KEGG" id="hnv:DDQ68_17305"/>
<feature type="domain" description="Insertion element IS402-like" evidence="2">
    <location>
        <begin position="13"/>
        <end position="83"/>
    </location>
</feature>
<dbReference type="GO" id="GO:0004803">
    <property type="term" value="F:transposase activity"/>
    <property type="evidence" value="ECO:0007669"/>
    <property type="project" value="InterPro"/>
</dbReference>
<evidence type="ECO:0000313" key="10">
    <source>
        <dbReference type="Proteomes" id="UP000245999"/>
    </source>
</evidence>
<dbReference type="EMBL" id="CP029145">
    <property type="protein sequence ID" value="AWM34345.1"/>
    <property type="molecule type" value="Genomic_DNA"/>
</dbReference>
<sequence length="276" mass="31634">MEVLPKDIITAWILPHLPFSAHGRRRAAQPVEVVGAILYKLKTGCQWRWLPVRELLPTHPLTWQGVYYYFNQWRKQGAWKQLWLSVLRLNHAALDLSSVQLDGSHTPAKNGGAAVGYQGRKAARTTNALFLADNTGQPLAVATPQAGNHHDTFALEHVFAELCELLEQAHLRLEGLFLNADKAFDVTSLRQACARRDIEANIPRNRRSTDWQTDDDTPLDPELYRRRLVIEQMNAWLDGFKTLLVRYETCLENWLAFHWLAFVVLLLRKITRPPTS</sequence>
<protein>
    <submittedName>
        <fullName evidence="5">IS5 family transposase</fullName>
    </submittedName>
</protein>
<dbReference type="GO" id="GO:0006313">
    <property type="term" value="P:DNA transposition"/>
    <property type="evidence" value="ECO:0007669"/>
    <property type="project" value="InterPro"/>
</dbReference>
<feature type="domain" description="Transposase IS4-like" evidence="1">
    <location>
        <begin position="93"/>
        <end position="265"/>
    </location>
</feature>
<accession>A0A2Z3GTG3</accession>
<dbReference type="AlphaFoldDB" id="A0A2Z3GTG3"/>
<reference evidence="10" key="1">
    <citation type="submission" date="2018-04" db="EMBL/GenBank/DDBJ databases">
        <title>Complete genome of Antarctic heterotrophic bacterium Hymenobacter nivis.</title>
        <authorList>
            <person name="Terashima M."/>
        </authorList>
    </citation>
    <scope>NUCLEOTIDE SEQUENCE [LARGE SCALE GENOMIC DNA]</scope>
    <source>
        <strain evidence="3 10">NBRC 111535</strain>
    </source>
</reference>
<dbReference type="GO" id="GO:0003677">
    <property type="term" value="F:DNA binding"/>
    <property type="evidence" value="ECO:0007669"/>
    <property type="project" value="InterPro"/>
</dbReference>
<dbReference type="PANTHER" id="PTHR30007">
    <property type="entry name" value="PHP DOMAIN PROTEIN"/>
    <property type="match status" value="1"/>
</dbReference>
<dbReference type="OrthoDB" id="1270539at2"/>
<gene>
    <name evidence="3" type="ORF">DDQ68_10400</name>
    <name evidence="4" type="ORF">DDQ68_14865</name>
    <name evidence="5" type="ORF">DDQ68_17065</name>
    <name evidence="6" type="ORF">DDQ68_17305</name>
    <name evidence="7" type="ORF">DDQ68_20120</name>
    <name evidence="8" type="ORF">DDQ68_20495</name>
    <name evidence="9" type="ORF">DDQ68_21590</name>
</gene>
<evidence type="ECO:0000259" key="2">
    <source>
        <dbReference type="Pfam" id="PF13340"/>
    </source>
</evidence>
<reference evidence="5" key="2">
    <citation type="submission" date="2024-08" db="EMBL/GenBank/DDBJ databases">
        <title>Complete genome of Antarctic heterotrophic bacterium Hymenobacter nivis.</title>
        <authorList>
            <person name="Terashima M."/>
        </authorList>
    </citation>
    <scope>NUCLEOTIDE SEQUENCE</scope>
    <source>
        <strain evidence="5 10">NBRC 111535</strain>
    </source>
</reference>
<dbReference type="KEGG" id="hnv:DDQ68_20120"/>
<dbReference type="RefSeq" id="WP_109656237.1">
    <property type="nucleotide sequence ID" value="NZ_CP029145.1"/>
</dbReference>
<evidence type="ECO:0000313" key="4">
    <source>
        <dbReference type="EMBL" id="AWM33955.1"/>
    </source>
</evidence>
<evidence type="ECO:0000313" key="8">
    <source>
        <dbReference type="EMBL" id="AWM34944.1"/>
    </source>
</evidence>
<evidence type="ECO:0000313" key="5">
    <source>
        <dbReference type="EMBL" id="AWM34345.1"/>
    </source>
</evidence>
<evidence type="ECO:0000313" key="3">
    <source>
        <dbReference type="EMBL" id="AWM33150.1"/>
    </source>
</evidence>
<dbReference type="EMBL" id="CP029145">
    <property type="protein sequence ID" value="AWM34388.1"/>
    <property type="molecule type" value="Genomic_DNA"/>
</dbReference>
<dbReference type="Pfam" id="PF01609">
    <property type="entry name" value="DDE_Tnp_1"/>
    <property type="match status" value="1"/>
</dbReference>
<dbReference type="InterPro" id="IPR025161">
    <property type="entry name" value="IS402-like_dom"/>
</dbReference>
<keyword evidence="10" id="KW-1185">Reference proteome</keyword>
<organism evidence="5 10">
    <name type="scientific">Hymenobacter nivis</name>
    <dbReference type="NCBI Taxonomy" id="1850093"/>
    <lineage>
        <taxon>Bacteria</taxon>
        <taxon>Pseudomonadati</taxon>
        <taxon>Bacteroidota</taxon>
        <taxon>Cytophagia</taxon>
        <taxon>Cytophagales</taxon>
        <taxon>Hymenobacteraceae</taxon>
        <taxon>Hymenobacter</taxon>
    </lineage>
</organism>
<dbReference type="Pfam" id="PF13340">
    <property type="entry name" value="DUF4096"/>
    <property type="match status" value="1"/>
</dbReference>
<dbReference type="KEGG" id="hnv:DDQ68_21590"/>
<dbReference type="EMBL" id="CP029145">
    <property type="protein sequence ID" value="AWM34879.1"/>
    <property type="molecule type" value="Genomic_DNA"/>
</dbReference>
<dbReference type="KEGG" id="hnv:DDQ68_20495"/>
<name>A0A2Z3GTG3_9BACT</name>
<dbReference type="EMBL" id="CP029145">
    <property type="protein sequence ID" value="AWM35129.1"/>
    <property type="molecule type" value="Genomic_DNA"/>
</dbReference>
<dbReference type="EMBL" id="CP029145">
    <property type="protein sequence ID" value="AWM33955.1"/>
    <property type="molecule type" value="Genomic_DNA"/>
</dbReference>
<evidence type="ECO:0000259" key="1">
    <source>
        <dbReference type="Pfam" id="PF01609"/>
    </source>
</evidence>
<evidence type="ECO:0000313" key="7">
    <source>
        <dbReference type="EMBL" id="AWM34879.1"/>
    </source>
</evidence>
<dbReference type="KEGG" id="hnv:DDQ68_10400"/>
<dbReference type="PANTHER" id="PTHR30007:SF0">
    <property type="entry name" value="TRANSPOSASE"/>
    <property type="match status" value="1"/>
</dbReference>
<evidence type="ECO:0000313" key="9">
    <source>
        <dbReference type="EMBL" id="AWM35129.1"/>
    </source>
</evidence>
<proteinExistence type="predicted"/>
<dbReference type="EMBL" id="CP029145">
    <property type="protein sequence ID" value="AWM33150.1"/>
    <property type="molecule type" value="Genomic_DNA"/>
</dbReference>
<dbReference type="KEGG" id="hnv:DDQ68_17065"/>
<dbReference type="NCBIfam" id="NF033580">
    <property type="entry name" value="transpos_IS5_3"/>
    <property type="match status" value="1"/>
</dbReference>
<dbReference type="EMBL" id="CP029145">
    <property type="protein sequence ID" value="AWM34944.1"/>
    <property type="molecule type" value="Genomic_DNA"/>
</dbReference>
<dbReference type="Proteomes" id="UP000245999">
    <property type="component" value="Chromosome"/>
</dbReference>
<evidence type="ECO:0000313" key="6">
    <source>
        <dbReference type="EMBL" id="AWM34388.1"/>
    </source>
</evidence>